<proteinExistence type="predicted"/>
<dbReference type="Proteomes" id="UP001232063">
    <property type="component" value="Unassembled WGS sequence"/>
</dbReference>
<organism evidence="1 2">
    <name type="scientific">Xanthocytophaga agilis</name>
    <dbReference type="NCBI Taxonomy" id="3048010"/>
    <lineage>
        <taxon>Bacteria</taxon>
        <taxon>Pseudomonadati</taxon>
        <taxon>Bacteroidota</taxon>
        <taxon>Cytophagia</taxon>
        <taxon>Cytophagales</taxon>
        <taxon>Rhodocytophagaceae</taxon>
        <taxon>Xanthocytophaga</taxon>
    </lineage>
</organism>
<evidence type="ECO:0000313" key="1">
    <source>
        <dbReference type="EMBL" id="MDJ1501236.1"/>
    </source>
</evidence>
<reference evidence="1" key="1">
    <citation type="submission" date="2023-05" db="EMBL/GenBank/DDBJ databases">
        <authorList>
            <person name="Zhang X."/>
        </authorList>
    </citation>
    <scope>NUCLEOTIDE SEQUENCE</scope>
    <source>
        <strain evidence="1">BD1B2-1</strain>
    </source>
</reference>
<keyword evidence="2" id="KW-1185">Reference proteome</keyword>
<sequence length="175" mass="19482">MSSTMDKIVTCSIMLLIVGGIVFAAYNSMDTSFKGKPVQTIALISKRVPLATGFGGVFTYDSCSTILALSGSHMVGDRYYAEYDSEDCENLNVFYNRPVFLEDEKTHKTAGVVLSVMSVSGSVKFEYTVDGKDYERIQYIGSDSLKNYPNLREGQPLEVTYWVENPARSIVYLDK</sequence>
<evidence type="ECO:0000313" key="2">
    <source>
        <dbReference type="Proteomes" id="UP001232063"/>
    </source>
</evidence>
<gene>
    <name evidence="1" type="ORF">QNI22_11280</name>
</gene>
<dbReference type="EMBL" id="JASJOU010000003">
    <property type="protein sequence ID" value="MDJ1501236.1"/>
    <property type="molecule type" value="Genomic_DNA"/>
</dbReference>
<name>A0AAE3QZZ4_9BACT</name>
<comment type="caution">
    <text evidence="1">The sequence shown here is derived from an EMBL/GenBank/DDBJ whole genome shotgun (WGS) entry which is preliminary data.</text>
</comment>
<protein>
    <submittedName>
        <fullName evidence="1">Uncharacterized protein</fullName>
    </submittedName>
</protein>
<dbReference type="AlphaFoldDB" id="A0AAE3QZZ4"/>
<accession>A0AAE3QZZ4</accession>